<dbReference type="KEGG" id="hfv:R50_2127"/>
<accession>A0A6F8ZIY5</accession>
<dbReference type="AlphaFoldDB" id="A0A6F8ZIY5"/>
<organism evidence="2 3">
    <name type="scientific">Candidatus Hydrogenisulfobacillus filiaventi</name>
    <dbReference type="NCBI Taxonomy" id="2707344"/>
    <lineage>
        <taxon>Bacteria</taxon>
        <taxon>Bacillati</taxon>
        <taxon>Bacillota</taxon>
        <taxon>Clostridia</taxon>
        <taxon>Eubacteriales</taxon>
        <taxon>Clostridiales Family XVII. Incertae Sedis</taxon>
        <taxon>Candidatus Hydrogenisulfobacillus</taxon>
    </lineage>
</organism>
<evidence type="ECO:0000256" key="1">
    <source>
        <dbReference type="SAM" id="Phobius"/>
    </source>
</evidence>
<reference evidence="2 3" key="1">
    <citation type="submission" date="2020-02" db="EMBL/GenBank/DDBJ databases">
        <authorList>
            <person name="Hogendoorn C."/>
        </authorList>
    </citation>
    <scope>NUCLEOTIDE SEQUENCE [LARGE SCALE GENOMIC DNA]</scope>
    <source>
        <strain evidence="2">R501</strain>
    </source>
</reference>
<dbReference type="Proteomes" id="UP000503399">
    <property type="component" value="Chromosome"/>
</dbReference>
<evidence type="ECO:0000313" key="2">
    <source>
        <dbReference type="EMBL" id="CAB1129624.1"/>
    </source>
</evidence>
<name>A0A6F8ZIY5_9FIRM</name>
<gene>
    <name evidence="2" type="ORF">R50_2127</name>
</gene>
<sequence>MMSGAAGRYWGGWVRVQVRGRPPAPEALVSALAARGLRLYRVLREPDGLSFTLPLAAVRLLPELRRRYRVSVRFGDRGGLPFRLRDLGRRPFLPAGSAAAAVLGWWLAGHVWVVATPGLSGGERAQVLAAAAAAGLRPGVPAGAVEPRRVARRMLAALPRAAWVGVELHGVEATVRVLPLVPAPAAGLPPRLVARTGGTVTRVEVFMGRPAVRPGEAVRRGQTVIEGVPTGIGSGQETPARGEVWARVPLRAVVRQPLRATEWVPGPGLVRRYAVEWDGHRYPLPAPGPVPFVRWQAETVVRPWSWRGQPLAGAWITVLYRQMVPKTVRLPPQAAAARALARAEAELNRRLAEAAPASPRVVARERRILRGREAVEVRLTWVVEEQIAIGPGEGPAP</sequence>
<dbReference type="Pfam" id="PF06898">
    <property type="entry name" value="YqfD"/>
    <property type="match status" value="1"/>
</dbReference>
<proteinExistence type="predicted"/>
<keyword evidence="1" id="KW-0472">Membrane</keyword>
<keyword evidence="1" id="KW-1133">Transmembrane helix</keyword>
<feature type="transmembrane region" description="Helical" evidence="1">
    <location>
        <begin position="92"/>
        <end position="113"/>
    </location>
</feature>
<dbReference type="InterPro" id="IPR010690">
    <property type="entry name" value="YqfD"/>
</dbReference>
<keyword evidence="3" id="KW-1185">Reference proteome</keyword>
<dbReference type="EMBL" id="LR778114">
    <property type="protein sequence ID" value="CAB1129624.1"/>
    <property type="molecule type" value="Genomic_DNA"/>
</dbReference>
<protein>
    <submittedName>
        <fullName evidence="2">Putative stage IV sporulation protein</fullName>
    </submittedName>
</protein>
<keyword evidence="1" id="KW-0812">Transmembrane</keyword>
<evidence type="ECO:0000313" key="3">
    <source>
        <dbReference type="Proteomes" id="UP000503399"/>
    </source>
</evidence>